<accession>A0A9W9NPV9</accession>
<dbReference type="EMBL" id="JAPQKS010000006">
    <property type="protein sequence ID" value="KAJ5223796.1"/>
    <property type="molecule type" value="Genomic_DNA"/>
</dbReference>
<reference evidence="2" key="2">
    <citation type="journal article" date="2023" name="IMA Fungus">
        <title>Comparative genomic study of the Penicillium genus elucidates a diverse pangenome and 15 lateral gene transfer events.</title>
        <authorList>
            <person name="Petersen C."/>
            <person name="Sorensen T."/>
            <person name="Nielsen M.R."/>
            <person name="Sondergaard T.E."/>
            <person name="Sorensen J.L."/>
            <person name="Fitzpatrick D.A."/>
            <person name="Frisvad J.C."/>
            <person name="Nielsen K.L."/>
        </authorList>
    </citation>
    <scope>NUCLEOTIDE SEQUENCE</scope>
    <source>
        <strain evidence="2">IBT 19713</strain>
    </source>
</reference>
<feature type="chain" id="PRO_5040977304" evidence="1">
    <location>
        <begin position="19"/>
        <end position="119"/>
    </location>
</feature>
<evidence type="ECO:0000313" key="2">
    <source>
        <dbReference type="EMBL" id="KAJ5223796.1"/>
    </source>
</evidence>
<name>A0A9W9NPV9_9EURO</name>
<protein>
    <submittedName>
        <fullName evidence="2">Uncharacterized protein</fullName>
    </submittedName>
</protein>
<sequence length="119" mass="12947">MQFTTIATALLSMGVANAAVLGKPSVWKVTDWQIVGSPGGSTECKGVPGNATACADKSVAAKVTEVDYPDWQIWVQHEWHKYPKNQTEQTFWQYGAVNASQFSETGKFDINPTGFYGVA</sequence>
<dbReference type="GeneID" id="83204937"/>
<proteinExistence type="predicted"/>
<keyword evidence="3" id="KW-1185">Reference proteome</keyword>
<comment type="caution">
    <text evidence="2">The sequence shown here is derived from an EMBL/GenBank/DDBJ whole genome shotgun (WGS) entry which is preliminary data.</text>
</comment>
<dbReference type="OrthoDB" id="3490397at2759"/>
<dbReference type="Proteomes" id="UP001150941">
    <property type="component" value="Unassembled WGS sequence"/>
</dbReference>
<feature type="signal peptide" evidence="1">
    <location>
        <begin position="1"/>
        <end position="18"/>
    </location>
</feature>
<organism evidence="2 3">
    <name type="scientific">Penicillium chermesinum</name>
    <dbReference type="NCBI Taxonomy" id="63820"/>
    <lineage>
        <taxon>Eukaryota</taxon>
        <taxon>Fungi</taxon>
        <taxon>Dikarya</taxon>
        <taxon>Ascomycota</taxon>
        <taxon>Pezizomycotina</taxon>
        <taxon>Eurotiomycetes</taxon>
        <taxon>Eurotiomycetidae</taxon>
        <taxon>Eurotiales</taxon>
        <taxon>Aspergillaceae</taxon>
        <taxon>Penicillium</taxon>
    </lineage>
</organism>
<dbReference type="AlphaFoldDB" id="A0A9W9NPV9"/>
<evidence type="ECO:0000313" key="3">
    <source>
        <dbReference type="Proteomes" id="UP001150941"/>
    </source>
</evidence>
<reference evidence="2" key="1">
    <citation type="submission" date="2022-11" db="EMBL/GenBank/DDBJ databases">
        <authorList>
            <person name="Petersen C."/>
        </authorList>
    </citation>
    <scope>NUCLEOTIDE SEQUENCE</scope>
    <source>
        <strain evidence="2">IBT 19713</strain>
    </source>
</reference>
<dbReference type="RefSeq" id="XP_058327979.1">
    <property type="nucleotide sequence ID" value="XM_058477634.1"/>
</dbReference>
<gene>
    <name evidence="2" type="ORF">N7468_008338</name>
</gene>
<evidence type="ECO:0000256" key="1">
    <source>
        <dbReference type="SAM" id="SignalP"/>
    </source>
</evidence>
<keyword evidence="1" id="KW-0732">Signal</keyword>